<evidence type="ECO:0000259" key="5">
    <source>
        <dbReference type="PROSITE" id="PS50931"/>
    </source>
</evidence>
<evidence type="ECO:0000313" key="7">
    <source>
        <dbReference type="Proteomes" id="UP000264120"/>
    </source>
</evidence>
<dbReference type="Gene3D" id="3.40.190.10">
    <property type="entry name" value="Periplasmic binding protein-like II"/>
    <property type="match status" value="2"/>
</dbReference>
<dbReference type="GO" id="GO:0003700">
    <property type="term" value="F:DNA-binding transcription factor activity"/>
    <property type="evidence" value="ECO:0007669"/>
    <property type="project" value="InterPro"/>
</dbReference>
<dbReference type="KEGG" id="ksc:CD178_02975"/>
<accession>A0A347WFS6</accession>
<dbReference type="InterPro" id="IPR050176">
    <property type="entry name" value="LTTR"/>
</dbReference>
<dbReference type="PANTHER" id="PTHR30579">
    <property type="entry name" value="TRANSCRIPTIONAL REGULATOR"/>
    <property type="match status" value="1"/>
</dbReference>
<dbReference type="InterPro" id="IPR005119">
    <property type="entry name" value="LysR_subst-bd"/>
</dbReference>
<dbReference type="Gene3D" id="1.10.10.10">
    <property type="entry name" value="Winged helix-like DNA-binding domain superfamily/Winged helix DNA-binding domain"/>
    <property type="match status" value="1"/>
</dbReference>
<keyword evidence="4" id="KW-0804">Transcription</keyword>
<dbReference type="EMBL" id="CP023036">
    <property type="protein sequence ID" value="AXY23719.1"/>
    <property type="molecule type" value="Genomic_DNA"/>
</dbReference>
<keyword evidence="7" id="KW-1185">Reference proteome</keyword>
<evidence type="ECO:0000256" key="4">
    <source>
        <dbReference type="ARBA" id="ARBA00023163"/>
    </source>
</evidence>
<protein>
    <submittedName>
        <fullName evidence="6">HTH-type transcriptional regulator YofA</fullName>
    </submittedName>
</protein>
<proteinExistence type="inferred from homology"/>
<dbReference type="PRINTS" id="PR00039">
    <property type="entry name" value="HTHLYSR"/>
</dbReference>
<evidence type="ECO:0000256" key="3">
    <source>
        <dbReference type="ARBA" id="ARBA00023125"/>
    </source>
</evidence>
<reference evidence="6 7" key="1">
    <citation type="submission" date="2017-08" db="EMBL/GenBank/DDBJ databases">
        <title>Complete genome sequence of Gluconacetobacter saccharivorans CV1 isolated from Fermented Vinegar.</title>
        <authorList>
            <person name="Kim S.-Y."/>
        </authorList>
    </citation>
    <scope>NUCLEOTIDE SEQUENCE [LARGE SCALE GENOMIC DNA]</scope>
    <source>
        <strain evidence="6 7">CV1</strain>
    </source>
</reference>
<dbReference type="PROSITE" id="PS50931">
    <property type="entry name" value="HTH_LYSR"/>
    <property type="match status" value="1"/>
</dbReference>
<organism evidence="6 7">
    <name type="scientific">Komagataeibacter saccharivorans</name>
    <dbReference type="NCBI Taxonomy" id="265959"/>
    <lineage>
        <taxon>Bacteria</taxon>
        <taxon>Pseudomonadati</taxon>
        <taxon>Pseudomonadota</taxon>
        <taxon>Alphaproteobacteria</taxon>
        <taxon>Acetobacterales</taxon>
        <taxon>Acetobacteraceae</taxon>
        <taxon>Komagataeibacter</taxon>
    </lineage>
</organism>
<comment type="similarity">
    <text evidence="1">Belongs to the LysR transcriptional regulatory family.</text>
</comment>
<evidence type="ECO:0000313" key="6">
    <source>
        <dbReference type="EMBL" id="AXY23719.1"/>
    </source>
</evidence>
<name>A0A347WFS6_9PROT</name>
<dbReference type="AlphaFoldDB" id="A0A347WFS6"/>
<dbReference type="OrthoDB" id="9806538at2"/>
<dbReference type="SUPFAM" id="SSF53850">
    <property type="entry name" value="Periplasmic binding protein-like II"/>
    <property type="match status" value="1"/>
</dbReference>
<dbReference type="PANTHER" id="PTHR30579:SF7">
    <property type="entry name" value="HTH-TYPE TRANSCRIPTIONAL REGULATOR LRHA-RELATED"/>
    <property type="match status" value="1"/>
</dbReference>
<dbReference type="FunFam" id="1.10.10.10:FF:000001">
    <property type="entry name" value="LysR family transcriptional regulator"/>
    <property type="match status" value="1"/>
</dbReference>
<dbReference type="GO" id="GO:0003677">
    <property type="term" value="F:DNA binding"/>
    <property type="evidence" value="ECO:0007669"/>
    <property type="project" value="UniProtKB-KW"/>
</dbReference>
<dbReference type="Pfam" id="PF00126">
    <property type="entry name" value="HTH_1"/>
    <property type="match status" value="1"/>
</dbReference>
<feature type="domain" description="HTH lysR-type" evidence="5">
    <location>
        <begin position="5"/>
        <end position="62"/>
    </location>
</feature>
<evidence type="ECO:0000256" key="2">
    <source>
        <dbReference type="ARBA" id="ARBA00023015"/>
    </source>
</evidence>
<dbReference type="Proteomes" id="UP000264120">
    <property type="component" value="Chromosome"/>
</dbReference>
<sequence length="288" mass="31210">MMHMLDLVLIRTFVMVADRSSMTAAANALNLTQGAVSQHVRRLEDQLGSALFERSRGGLLLTSLGERLLGRARNMLALNDEIWREIVGTTIRGRLRLGVPADLIGTSVAPALKAFAENHPQVELSLVCASSSDLKAAIGSGELDLAVIEERRGSETGETLAVDRLVWVGAKGGRAYRQRPLPVSMVERVCVFRSVVFEALEKSGLPWRSSFETGSNEATLTAVRADMAVSAWLVSTVPSDLIILTDAGLPELASFSITLHFSGQTASPATIEMARAIRENCFRYRLAC</sequence>
<keyword evidence="2" id="KW-0805">Transcription regulation</keyword>
<dbReference type="InterPro" id="IPR000847">
    <property type="entry name" value="LysR_HTH_N"/>
</dbReference>
<keyword evidence="3" id="KW-0238">DNA-binding</keyword>
<dbReference type="InterPro" id="IPR036390">
    <property type="entry name" value="WH_DNA-bd_sf"/>
</dbReference>
<dbReference type="InterPro" id="IPR036388">
    <property type="entry name" value="WH-like_DNA-bd_sf"/>
</dbReference>
<gene>
    <name evidence="6" type="primary">yofA</name>
    <name evidence="6" type="ORF">CD178_02975</name>
</gene>
<evidence type="ECO:0000256" key="1">
    <source>
        <dbReference type="ARBA" id="ARBA00009437"/>
    </source>
</evidence>
<dbReference type="SUPFAM" id="SSF46785">
    <property type="entry name" value="Winged helix' DNA-binding domain"/>
    <property type="match status" value="1"/>
</dbReference>
<dbReference type="Pfam" id="PF03466">
    <property type="entry name" value="LysR_substrate"/>
    <property type="match status" value="1"/>
</dbReference>
<dbReference type="RefSeq" id="WP_118963500.1">
    <property type="nucleotide sequence ID" value="NZ_CP023036.1"/>
</dbReference>